<dbReference type="RefSeq" id="WP_247244127.1">
    <property type="nucleotide sequence ID" value="NZ_JALJRA010000008.1"/>
</dbReference>
<dbReference type="Proteomes" id="UP001549031">
    <property type="component" value="Unassembled WGS sequence"/>
</dbReference>
<comment type="caution">
    <text evidence="3">The sequence shown here is derived from an EMBL/GenBank/DDBJ whole genome shotgun (WGS) entry which is preliminary data.</text>
</comment>
<organism evidence="3 4">
    <name type="scientific">Pseudorhizobium tarimense</name>
    <dbReference type="NCBI Taxonomy" id="1079109"/>
    <lineage>
        <taxon>Bacteria</taxon>
        <taxon>Pseudomonadati</taxon>
        <taxon>Pseudomonadota</taxon>
        <taxon>Alphaproteobacteria</taxon>
        <taxon>Hyphomicrobiales</taxon>
        <taxon>Rhizobiaceae</taxon>
        <taxon>Rhizobium/Agrobacterium group</taxon>
        <taxon>Pseudorhizobium</taxon>
    </lineage>
</organism>
<evidence type="ECO:0000313" key="3">
    <source>
        <dbReference type="EMBL" id="MET3586254.1"/>
    </source>
</evidence>
<accession>A0ABV2H745</accession>
<gene>
    <name evidence="3" type="ORF">ABID21_002371</name>
</gene>
<keyword evidence="1" id="KW-0175">Coiled coil</keyword>
<feature type="region of interest" description="Disordered" evidence="2">
    <location>
        <begin position="281"/>
        <end position="306"/>
    </location>
</feature>
<evidence type="ECO:0000256" key="1">
    <source>
        <dbReference type="SAM" id="Coils"/>
    </source>
</evidence>
<dbReference type="EMBL" id="JBEPLJ010000008">
    <property type="protein sequence ID" value="MET3586254.1"/>
    <property type="molecule type" value="Genomic_DNA"/>
</dbReference>
<keyword evidence="4" id="KW-1185">Reference proteome</keyword>
<evidence type="ECO:0000313" key="4">
    <source>
        <dbReference type="Proteomes" id="UP001549031"/>
    </source>
</evidence>
<evidence type="ECO:0000256" key="2">
    <source>
        <dbReference type="SAM" id="MobiDB-lite"/>
    </source>
</evidence>
<sequence>MAWGRRIESELAALTAELEELDREIVEVAEEISACARSKSLPEAWQDTSGEGAFSNISVTWAKARRSLADLVGAMGRRVDTAMAPLEDKPQPTRKERLKLAWQHLLSMDWTPRRAPQVTSLDQALVLSDRLHGLLAPRRERIIALRHAVESDLVELTGHRQALADAIVTAAEQEEREVSAVWRMVEHALQAVQDLTMHLNHQIRDMNAALHKLTIDSERAIVLSTVLAEERAERPLRHALDEAKLPNLAPLIDLNDAGMLSNQELERRRGRVDQRFVETFHETPAQGQTSADEGDEVQDTREVSRA</sequence>
<feature type="coiled-coil region" evidence="1">
    <location>
        <begin position="4"/>
        <end position="38"/>
    </location>
</feature>
<proteinExistence type="predicted"/>
<reference evidence="3 4" key="1">
    <citation type="submission" date="2024-06" db="EMBL/GenBank/DDBJ databases">
        <title>Genomic Encyclopedia of Type Strains, Phase IV (KMG-IV): sequencing the most valuable type-strain genomes for metagenomic binning, comparative biology and taxonomic classification.</title>
        <authorList>
            <person name="Goeker M."/>
        </authorList>
    </citation>
    <scope>NUCLEOTIDE SEQUENCE [LARGE SCALE GENOMIC DNA]</scope>
    <source>
        <strain evidence="3 4">DSM 105042</strain>
    </source>
</reference>
<protein>
    <submittedName>
        <fullName evidence="3">Septal ring factor EnvC (AmiA/AmiB activator)</fullName>
    </submittedName>
</protein>
<name>A0ABV2H745_9HYPH</name>